<dbReference type="SUPFAM" id="SSF88946">
    <property type="entry name" value="Sigma2 domain of RNA polymerase sigma factors"/>
    <property type="match status" value="1"/>
</dbReference>
<dbReference type="SUPFAM" id="SSF88659">
    <property type="entry name" value="Sigma3 and sigma4 domains of RNA polymerase sigma factors"/>
    <property type="match status" value="1"/>
</dbReference>
<evidence type="ECO:0000256" key="4">
    <source>
        <dbReference type="ARBA" id="ARBA00023125"/>
    </source>
</evidence>
<keyword evidence="4" id="KW-0238">DNA-binding</keyword>
<gene>
    <name evidence="8" type="ORF">ACFODZ_06870</name>
</gene>
<dbReference type="PANTHER" id="PTHR43133">
    <property type="entry name" value="RNA POLYMERASE ECF-TYPE SIGMA FACTO"/>
    <property type="match status" value="1"/>
</dbReference>
<dbReference type="InterPro" id="IPR013325">
    <property type="entry name" value="RNA_pol_sigma_r2"/>
</dbReference>
<proteinExistence type="inferred from homology"/>
<accession>A0ABV7JA53</accession>
<dbReference type="RefSeq" id="WP_157892923.1">
    <property type="nucleotide sequence ID" value="NZ_JBHRTS010000003.1"/>
</dbReference>
<name>A0ABV7JA53_9GAMM</name>
<dbReference type="Gene3D" id="1.10.1740.10">
    <property type="match status" value="1"/>
</dbReference>
<keyword evidence="9" id="KW-1185">Reference proteome</keyword>
<dbReference type="Gene3D" id="1.10.10.10">
    <property type="entry name" value="Winged helix-like DNA-binding domain superfamily/Winged helix DNA-binding domain"/>
    <property type="match status" value="1"/>
</dbReference>
<dbReference type="InterPro" id="IPR007627">
    <property type="entry name" value="RNA_pol_sigma70_r2"/>
</dbReference>
<sequence>MMQVKAGQTAMLGLLYERHKKALFGFFYKMCRSTTVSEDLVQTVFIKILHGKEGFMGHGQFITWMFHIARNALHDHYRKQKNNHLELLESGPDSVAGSADVAAKYDSEQTISQLFSAIDLLSVDKKELLVMSRFQHLKYKEIATITGSTEGAVKMKMRRTLIELRDRFNELQNGGIHVTSKKQ</sequence>
<dbReference type="Pfam" id="PF04542">
    <property type="entry name" value="Sigma70_r2"/>
    <property type="match status" value="1"/>
</dbReference>
<keyword evidence="5" id="KW-0804">Transcription</keyword>
<reference evidence="9" key="1">
    <citation type="journal article" date="2019" name="Int. J. Syst. Evol. Microbiol.">
        <title>The Global Catalogue of Microorganisms (GCM) 10K type strain sequencing project: providing services to taxonomists for standard genome sequencing and annotation.</title>
        <authorList>
            <consortium name="The Broad Institute Genomics Platform"/>
            <consortium name="The Broad Institute Genome Sequencing Center for Infectious Disease"/>
            <person name="Wu L."/>
            <person name="Ma J."/>
        </authorList>
    </citation>
    <scope>NUCLEOTIDE SEQUENCE [LARGE SCALE GENOMIC DNA]</scope>
    <source>
        <strain evidence="9">KCTC 42953</strain>
    </source>
</reference>
<dbReference type="InterPro" id="IPR013324">
    <property type="entry name" value="RNA_pol_sigma_r3/r4-like"/>
</dbReference>
<evidence type="ECO:0000313" key="8">
    <source>
        <dbReference type="EMBL" id="MFC3193957.1"/>
    </source>
</evidence>
<dbReference type="InterPro" id="IPR013249">
    <property type="entry name" value="RNA_pol_sigma70_r4_t2"/>
</dbReference>
<dbReference type="InterPro" id="IPR039425">
    <property type="entry name" value="RNA_pol_sigma-70-like"/>
</dbReference>
<feature type="domain" description="RNA polymerase sigma factor 70 region 4 type 2" evidence="7">
    <location>
        <begin position="114"/>
        <end position="161"/>
    </location>
</feature>
<evidence type="ECO:0000256" key="3">
    <source>
        <dbReference type="ARBA" id="ARBA00023082"/>
    </source>
</evidence>
<dbReference type="InterPro" id="IPR014284">
    <property type="entry name" value="RNA_pol_sigma-70_dom"/>
</dbReference>
<evidence type="ECO:0000259" key="7">
    <source>
        <dbReference type="Pfam" id="PF08281"/>
    </source>
</evidence>
<keyword evidence="2" id="KW-0805">Transcription regulation</keyword>
<comment type="similarity">
    <text evidence="1">Belongs to the sigma-70 factor family. ECF subfamily.</text>
</comment>
<evidence type="ECO:0000259" key="6">
    <source>
        <dbReference type="Pfam" id="PF04542"/>
    </source>
</evidence>
<organism evidence="8 9">
    <name type="scientific">Marinicella sediminis</name>
    <dbReference type="NCBI Taxonomy" id="1792834"/>
    <lineage>
        <taxon>Bacteria</taxon>
        <taxon>Pseudomonadati</taxon>
        <taxon>Pseudomonadota</taxon>
        <taxon>Gammaproteobacteria</taxon>
        <taxon>Lysobacterales</taxon>
        <taxon>Marinicellaceae</taxon>
        <taxon>Marinicella</taxon>
    </lineage>
</organism>
<evidence type="ECO:0000313" key="9">
    <source>
        <dbReference type="Proteomes" id="UP001595533"/>
    </source>
</evidence>
<dbReference type="PANTHER" id="PTHR43133:SF8">
    <property type="entry name" value="RNA POLYMERASE SIGMA FACTOR HI_1459-RELATED"/>
    <property type="match status" value="1"/>
</dbReference>
<comment type="caution">
    <text evidence="8">The sequence shown here is derived from an EMBL/GenBank/DDBJ whole genome shotgun (WGS) entry which is preliminary data.</text>
</comment>
<feature type="domain" description="RNA polymerase sigma-70 region 2" evidence="6">
    <location>
        <begin position="15"/>
        <end position="81"/>
    </location>
</feature>
<keyword evidence="3" id="KW-0731">Sigma factor</keyword>
<dbReference type="Proteomes" id="UP001595533">
    <property type="component" value="Unassembled WGS sequence"/>
</dbReference>
<dbReference type="Pfam" id="PF08281">
    <property type="entry name" value="Sigma70_r4_2"/>
    <property type="match status" value="1"/>
</dbReference>
<evidence type="ECO:0000256" key="5">
    <source>
        <dbReference type="ARBA" id="ARBA00023163"/>
    </source>
</evidence>
<evidence type="ECO:0000256" key="2">
    <source>
        <dbReference type="ARBA" id="ARBA00023015"/>
    </source>
</evidence>
<dbReference type="InterPro" id="IPR036388">
    <property type="entry name" value="WH-like_DNA-bd_sf"/>
</dbReference>
<protein>
    <submittedName>
        <fullName evidence="8">RNA polymerase sigma factor</fullName>
    </submittedName>
</protein>
<dbReference type="NCBIfam" id="TIGR02937">
    <property type="entry name" value="sigma70-ECF"/>
    <property type="match status" value="1"/>
</dbReference>
<dbReference type="EMBL" id="JBHRTS010000003">
    <property type="protein sequence ID" value="MFC3193957.1"/>
    <property type="molecule type" value="Genomic_DNA"/>
</dbReference>
<evidence type="ECO:0000256" key="1">
    <source>
        <dbReference type="ARBA" id="ARBA00010641"/>
    </source>
</evidence>